<feature type="region of interest" description="Disordered" evidence="1">
    <location>
        <begin position="47"/>
        <end position="87"/>
    </location>
</feature>
<reference evidence="2 3" key="1">
    <citation type="submission" date="2020-12" db="EMBL/GenBank/DDBJ databases">
        <title>Geomonas sp. Red259, isolated from paddy soil.</title>
        <authorList>
            <person name="Xu Z."/>
            <person name="Zhang Z."/>
            <person name="Masuda Y."/>
            <person name="Itoh H."/>
            <person name="Senoo K."/>
        </authorList>
    </citation>
    <scope>NUCLEOTIDE SEQUENCE [LARGE SCALE GENOMIC DNA]</scope>
    <source>
        <strain evidence="2 3">Red259</strain>
    </source>
</reference>
<dbReference type="Proteomes" id="UP000641025">
    <property type="component" value="Unassembled WGS sequence"/>
</dbReference>
<evidence type="ECO:0000313" key="2">
    <source>
        <dbReference type="EMBL" id="MBJ6800157.1"/>
    </source>
</evidence>
<organism evidence="2 3">
    <name type="scientific">Geomonas propionica</name>
    <dbReference type="NCBI Taxonomy" id="2798582"/>
    <lineage>
        <taxon>Bacteria</taxon>
        <taxon>Pseudomonadati</taxon>
        <taxon>Thermodesulfobacteriota</taxon>
        <taxon>Desulfuromonadia</taxon>
        <taxon>Geobacterales</taxon>
        <taxon>Geobacteraceae</taxon>
        <taxon>Geomonas</taxon>
    </lineage>
</organism>
<comment type="caution">
    <text evidence="2">The sequence shown here is derived from an EMBL/GenBank/DDBJ whole genome shotgun (WGS) entry which is preliminary data.</text>
</comment>
<accession>A0ABS0YQC7</accession>
<gene>
    <name evidence="2" type="ORF">JFN90_08395</name>
</gene>
<evidence type="ECO:0000256" key="1">
    <source>
        <dbReference type="SAM" id="MobiDB-lite"/>
    </source>
</evidence>
<dbReference type="EMBL" id="JAEMHK010000005">
    <property type="protein sequence ID" value="MBJ6800157.1"/>
    <property type="molecule type" value="Genomic_DNA"/>
</dbReference>
<name>A0ABS0YQC7_9BACT</name>
<evidence type="ECO:0000313" key="3">
    <source>
        <dbReference type="Proteomes" id="UP000641025"/>
    </source>
</evidence>
<feature type="compositionally biased region" description="Basic residues" evidence="1">
    <location>
        <begin position="53"/>
        <end position="63"/>
    </location>
</feature>
<proteinExistence type="predicted"/>
<protein>
    <submittedName>
        <fullName evidence="2">Uncharacterized protein</fullName>
    </submittedName>
</protein>
<keyword evidence="3" id="KW-1185">Reference proteome</keyword>
<sequence>MLVEHTLHAPKRRNIEIPYAGDRNKCPFCGSYGFTPGTRCRCGIWNPSENSYKRPRPTKRRKLPPSTLDIYKPQFDGLADRDPHRDHDELAPYRAQLDAIHDPAADIDSVPWEE</sequence>
<dbReference type="RefSeq" id="WP_199394669.1">
    <property type="nucleotide sequence ID" value="NZ_JAEMHK010000005.1"/>
</dbReference>
<feature type="compositionally biased region" description="Basic and acidic residues" evidence="1">
    <location>
        <begin position="78"/>
        <end position="87"/>
    </location>
</feature>